<organism evidence="1 2">
    <name type="scientific">Carboxylicivirga mesophila</name>
    <dbReference type="NCBI Taxonomy" id="1166478"/>
    <lineage>
        <taxon>Bacteria</taxon>
        <taxon>Pseudomonadati</taxon>
        <taxon>Bacteroidota</taxon>
        <taxon>Bacteroidia</taxon>
        <taxon>Marinilabiliales</taxon>
        <taxon>Marinilabiliaceae</taxon>
        <taxon>Carboxylicivirga</taxon>
    </lineage>
</organism>
<reference evidence="1 2" key="1">
    <citation type="journal article" date="2014" name="Int. J. Syst. Evol. Microbiol.">
        <title>Carboxylicivirga gen. nov. in the family Marinilabiliaceae with two novel species, Carboxylicivirga mesophila sp. nov. and Carboxylicivirga taeanensis sp. nov., and reclassification of Cytophaga fermentans as Saccharicrinis fermentans gen. nov., comb. nov.</title>
        <authorList>
            <person name="Yang S.H."/>
            <person name="Seo H.S."/>
            <person name="Woo J.H."/>
            <person name="Oh H.M."/>
            <person name="Jang H."/>
            <person name="Lee J.H."/>
            <person name="Kim S.J."/>
            <person name="Kwon K.K."/>
        </authorList>
    </citation>
    <scope>NUCLEOTIDE SEQUENCE [LARGE SCALE GENOMIC DNA]</scope>
    <source>
        <strain evidence="1 2">JCM 18290</strain>
    </source>
</reference>
<protein>
    <recommendedName>
        <fullName evidence="3">Peptidase M3</fullName>
    </recommendedName>
</protein>
<name>A0ABS5KAS9_9BACT</name>
<comment type="caution">
    <text evidence="1">The sequence shown here is derived from an EMBL/GenBank/DDBJ whole genome shotgun (WGS) entry which is preliminary data.</text>
</comment>
<dbReference type="PROSITE" id="PS51257">
    <property type="entry name" value="PROKAR_LIPOPROTEIN"/>
    <property type="match status" value="1"/>
</dbReference>
<evidence type="ECO:0008006" key="3">
    <source>
        <dbReference type="Google" id="ProtNLM"/>
    </source>
</evidence>
<evidence type="ECO:0000313" key="1">
    <source>
        <dbReference type="EMBL" id="MBS2211613.1"/>
    </source>
</evidence>
<accession>A0ABS5KAS9</accession>
<gene>
    <name evidence="1" type="ORF">KEM09_09380</name>
</gene>
<dbReference type="RefSeq" id="WP_212227841.1">
    <property type="nucleotide sequence ID" value="NZ_JAGUCN010000009.1"/>
</dbReference>
<keyword evidence="2" id="KW-1185">Reference proteome</keyword>
<dbReference type="Gene3D" id="1.10.1370.30">
    <property type="match status" value="1"/>
</dbReference>
<dbReference type="SUPFAM" id="SSF55486">
    <property type="entry name" value="Metalloproteases ('zincins'), catalytic domain"/>
    <property type="match status" value="1"/>
</dbReference>
<dbReference type="Proteomes" id="UP000721861">
    <property type="component" value="Unassembled WGS sequence"/>
</dbReference>
<dbReference type="EMBL" id="JAGUCN010000009">
    <property type="protein sequence ID" value="MBS2211613.1"/>
    <property type="molecule type" value="Genomic_DNA"/>
</dbReference>
<sequence length="683" mass="78120">MKKYLFLLLTIMTITACHEQSDNNQQTEVANISEATIKTTVAAIEKLHPNANAQIINRGVKHAASLWRNVDGTESDFQQFCEKHFIADASQKELMFEKVSRNLEILYGHFNKIALELQRPLHEPMGDIIDIDKTFGGYSAGSHLIEDMYRNKLAFNIALNFPYYSLSEKEQNAATWTRKEWAYARMGDVFTARIPAEILQNVSEVGSASEMYIANYNIYMGQLVDDKMQTYFPEDMILLSHWNLRDEIKSHYSKGADGVQLQGMVYEVMKRIIDQTIPKDVINNGDYQWNPYSNAVYKDGQTIELASEDNGRYQQIINNFHAMRQMDAYTPLNTAVKRAFEGGMEITQADAEQLFVEFMSSDALKQVGELIKQRLGRDLQPWDIWYDGFKARSAIDENTLNNITRTRYPNAKALDDDLAHLLVKLGFTKEKASFLAERIDVDPARGSGHAWGASMKGETAHLRTRIPESGMDYKGYNIAIHEFGHNVEQTISLYDVDYYMLNGVPNTAFTEALAFIFQKRDLELLDMKNDNPEKEALQILDNFWSTYEIMGVSLLDQRMWKWLYHHPEATADELKVAVQQIAIDIWNEFYAPVFGINDQPILAIYSHMINSPIYLSNYAFGHLIQFQVEQYLKTADFAPEVERLFKIGSITPNAWMQAGLGEDISIVSIIKEAQTAAEELSKN</sequence>
<proteinExistence type="predicted"/>
<evidence type="ECO:0000313" key="2">
    <source>
        <dbReference type="Proteomes" id="UP000721861"/>
    </source>
</evidence>